<comment type="similarity">
    <text evidence="2">Belongs to the prokaryotic/mitochondrial release factor family.</text>
</comment>
<organism evidence="7">
    <name type="scientific">bioreactor metagenome</name>
    <dbReference type="NCBI Taxonomy" id="1076179"/>
    <lineage>
        <taxon>unclassified sequences</taxon>
        <taxon>metagenomes</taxon>
        <taxon>ecological metagenomes</taxon>
    </lineage>
</organism>
<dbReference type="PANTHER" id="PTHR43804">
    <property type="entry name" value="LD18447P"/>
    <property type="match status" value="1"/>
</dbReference>
<dbReference type="InterPro" id="IPR000352">
    <property type="entry name" value="Pep_chain_release_fac_I"/>
</dbReference>
<evidence type="ECO:0000256" key="1">
    <source>
        <dbReference type="ARBA" id="ARBA00004496"/>
    </source>
</evidence>
<keyword evidence="5" id="KW-0648">Protein biosynthesis</keyword>
<dbReference type="Gene3D" id="3.30.70.1660">
    <property type="match status" value="1"/>
</dbReference>
<dbReference type="InterPro" id="IPR005139">
    <property type="entry name" value="PCRF"/>
</dbReference>
<dbReference type="InterPro" id="IPR004373">
    <property type="entry name" value="RF-1"/>
</dbReference>
<dbReference type="FunFam" id="3.30.160.20:FF:000004">
    <property type="entry name" value="Peptide chain release factor 1"/>
    <property type="match status" value="1"/>
</dbReference>
<evidence type="ECO:0000256" key="4">
    <source>
        <dbReference type="ARBA" id="ARBA00022490"/>
    </source>
</evidence>
<dbReference type="Pfam" id="PF00472">
    <property type="entry name" value="RF-1"/>
    <property type="match status" value="1"/>
</dbReference>
<dbReference type="EMBL" id="VSSQ01068012">
    <property type="protein sequence ID" value="MPN20300.1"/>
    <property type="molecule type" value="Genomic_DNA"/>
</dbReference>
<dbReference type="PANTHER" id="PTHR43804:SF7">
    <property type="entry name" value="LD18447P"/>
    <property type="match status" value="1"/>
</dbReference>
<evidence type="ECO:0000256" key="3">
    <source>
        <dbReference type="ARBA" id="ARBA00022481"/>
    </source>
</evidence>
<dbReference type="InterPro" id="IPR045853">
    <property type="entry name" value="Pep_chain_release_fac_I_sf"/>
</dbReference>
<evidence type="ECO:0000259" key="6">
    <source>
        <dbReference type="PROSITE" id="PS00745"/>
    </source>
</evidence>
<dbReference type="Pfam" id="PF03462">
    <property type="entry name" value="PCRF"/>
    <property type="match status" value="1"/>
</dbReference>
<keyword evidence="4" id="KW-0963">Cytoplasm</keyword>
<evidence type="ECO:0000256" key="5">
    <source>
        <dbReference type="ARBA" id="ARBA00022917"/>
    </source>
</evidence>
<accession>A0A645G318</accession>
<dbReference type="NCBIfam" id="NF001859">
    <property type="entry name" value="PRK00591.1"/>
    <property type="match status" value="1"/>
</dbReference>
<dbReference type="AlphaFoldDB" id="A0A645G318"/>
<dbReference type="Gene3D" id="3.30.160.20">
    <property type="match status" value="1"/>
</dbReference>
<dbReference type="GO" id="GO:0016149">
    <property type="term" value="F:translation release factor activity, codon specific"/>
    <property type="evidence" value="ECO:0007669"/>
    <property type="project" value="InterPro"/>
</dbReference>
<evidence type="ECO:0000313" key="7">
    <source>
        <dbReference type="EMBL" id="MPN20300.1"/>
    </source>
</evidence>
<dbReference type="FunFam" id="3.30.70.1660:FF:000002">
    <property type="entry name" value="Peptide chain release factor 1"/>
    <property type="match status" value="1"/>
</dbReference>
<comment type="subcellular location">
    <subcellularLocation>
        <location evidence="1">Cytoplasm</location>
    </subcellularLocation>
</comment>
<reference evidence="7" key="1">
    <citation type="submission" date="2019-08" db="EMBL/GenBank/DDBJ databases">
        <authorList>
            <person name="Kucharzyk K."/>
            <person name="Murdoch R.W."/>
            <person name="Higgins S."/>
            <person name="Loffler F."/>
        </authorList>
    </citation>
    <scope>NUCLEOTIDE SEQUENCE</scope>
</reference>
<name>A0A645G318_9ZZZZ</name>
<sequence length="248" mass="28013">MMEIRAGAGGEEAALFAANLFRMYSRFSERQNWTYEIIDISETGIGGIKEIVIRIDGRGAYSKLKFESGVHRVQRVPVTEASGRIHTSTATVAVLPEVEDVDIEIRAEDLKVDTYRASGAGGQYVNRTDSAVRMTHIPSGLVVTCQDERSQLKNRAKAMRYLRAKLYDMEMQKKNDAVASERRGQIGTGDRSERIRTYNFPQNRLTDHRIGVTLYKLDQILDGDLYELIEALTMADQTERLHHLETIG</sequence>
<dbReference type="InterPro" id="IPR050057">
    <property type="entry name" value="Prokaryotic/Mito_RF"/>
</dbReference>
<dbReference type="PROSITE" id="PS00745">
    <property type="entry name" value="RF_PROK_I"/>
    <property type="match status" value="1"/>
</dbReference>
<gene>
    <name evidence="7" type="primary">prfA_45</name>
    <name evidence="7" type="ORF">SDC9_167678</name>
</gene>
<dbReference type="SMART" id="SM00937">
    <property type="entry name" value="PCRF"/>
    <property type="match status" value="1"/>
</dbReference>
<feature type="domain" description="Prokaryotic-type class I peptide chain release factors" evidence="6">
    <location>
        <begin position="116"/>
        <end position="132"/>
    </location>
</feature>
<protein>
    <submittedName>
        <fullName evidence="7">Peptide chain release factor 1</fullName>
    </submittedName>
</protein>
<keyword evidence="3" id="KW-0488">Methylation</keyword>
<evidence type="ECO:0000256" key="2">
    <source>
        <dbReference type="ARBA" id="ARBA00010835"/>
    </source>
</evidence>
<proteinExistence type="inferred from homology"/>
<dbReference type="NCBIfam" id="TIGR00019">
    <property type="entry name" value="prfA"/>
    <property type="match status" value="1"/>
</dbReference>
<comment type="caution">
    <text evidence="7">The sequence shown here is derived from an EMBL/GenBank/DDBJ whole genome shotgun (WGS) entry which is preliminary data.</text>
</comment>
<dbReference type="GO" id="GO:0005829">
    <property type="term" value="C:cytosol"/>
    <property type="evidence" value="ECO:0007669"/>
    <property type="project" value="UniProtKB-ARBA"/>
</dbReference>
<dbReference type="SUPFAM" id="SSF75620">
    <property type="entry name" value="Release factor"/>
    <property type="match status" value="1"/>
</dbReference>
<dbReference type="FunFam" id="3.30.70.1660:FF:000004">
    <property type="entry name" value="Peptide chain release factor 1"/>
    <property type="match status" value="1"/>
</dbReference>